<keyword evidence="3" id="KW-0274">FAD</keyword>
<dbReference type="SUPFAM" id="SSF54373">
    <property type="entry name" value="FAD-linked reductases, C-terminal domain"/>
    <property type="match status" value="1"/>
</dbReference>
<dbReference type="InterPro" id="IPR006076">
    <property type="entry name" value="FAD-dep_OxRdtase"/>
</dbReference>
<dbReference type="InterPro" id="IPR036188">
    <property type="entry name" value="FAD/NAD-bd_sf"/>
</dbReference>
<dbReference type="GO" id="GO:0008115">
    <property type="term" value="F:sarcosine oxidase activity"/>
    <property type="evidence" value="ECO:0007669"/>
    <property type="project" value="TreeGrafter"/>
</dbReference>
<organism evidence="6 7">
    <name type="scientific">Jiangella anatolica</name>
    <dbReference type="NCBI Taxonomy" id="2670374"/>
    <lineage>
        <taxon>Bacteria</taxon>
        <taxon>Bacillati</taxon>
        <taxon>Actinomycetota</taxon>
        <taxon>Actinomycetes</taxon>
        <taxon>Jiangellales</taxon>
        <taxon>Jiangellaceae</taxon>
        <taxon>Jiangella</taxon>
    </lineage>
</organism>
<dbReference type="PANTHER" id="PTHR10961">
    <property type="entry name" value="PEROXISOMAL SARCOSINE OXIDASE"/>
    <property type="match status" value="1"/>
</dbReference>
<comment type="cofactor">
    <cofactor evidence="1">
        <name>FAD</name>
        <dbReference type="ChEBI" id="CHEBI:57692"/>
    </cofactor>
</comment>
<evidence type="ECO:0000256" key="2">
    <source>
        <dbReference type="ARBA" id="ARBA00022630"/>
    </source>
</evidence>
<name>A0A2W2BKK3_9ACTN</name>
<comment type="caution">
    <text evidence="6">The sequence shown here is derived from an EMBL/GenBank/DDBJ whole genome shotgun (WGS) entry which is preliminary data.</text>
</comment>
<dbReference type="Proteomes" id="UP000248764">
    <property type="component" value="Unassembled WGS sequence"/>
</dbReference>
<protein>
    <submittedName>
        <fullName evidence="6">Sarcosine oxidase</fullName>
    </submittedName>
</protein>
<proteinExistence type="predicted"/>
<dbReference type="GO" id="GO:0050660">
    <property type="term" value="F:flavin adenine dinucleotide binding"/>
    <property type="evidence" value="ECO:0007669"/>
    <property type="project" value="InterPro"/>
</dbReference>
<dbReference type="Gene3D" id="3.50.50.60">
    <property type="entry name" value="FAD/NAD(P)-binding domain"/>
    <property type="match status" value="1"/>
</dbReference>
<evidence type="ECO:0000256" key="1">
    <source>
        <dbReference type="ARBA" id="ARBA00001974"/>
    </source>
</evidence>
<gene>
    <name evidence="6" type="ORF">C1I92_23780</name>
</gene>
<reference evidence="6 7" key="1">
    <citation type="submission" date="2018-01" db="EMBL/GenBank/DDBJ databases">
        <title>Draft genome sequence of Jiangella sp. GTF31.</title>
        <authorList>
            <person name="Sahin N."/>
            <person name="Ay H."/>
            <person name="Saygin H."/>
        </authorList>
    </citation>
    <scope>NUCLEOTIDE SEQUENCE [LARGE SCALE GENOMIC DNA]</scope>
    <source>
        <strain evidence="6 7">GTF31</strain>
    </source>
</reference>
<dbReference type="InterPro" id="IPR045170">
    <property type="entry name" value="MTOX"/>
</dbReference>
<evidence type="ECO:0000313" key="7">
    <source>
        <dbReference type="Proteomes" id="UP000248764"/>
    </source>
</evidence>
<keyword evidence="4" id="KW-0560">Oxidoreductase</keyword>
<evidence type="ECO:0000256" key="4">
    <source>
        <dbReference type="ARBA" id="ARBA00023002"/>
    </source>
</evidence>
<dbReference type="Pfam" id="PF01266">
    <property type="entry name" value="DAO"/>
    <property type="match status" value="1"/>
</dbReference>
<accession>A0A2W2BKK3</accession>
<evidence type="ECO:0000259" key="5">
    <source>
        <dbReference type="Pfam" id="PF01266"/>
    </source>
</evidence>
<evidence type="ECO:0000313" key="6">
    <source>
        <dbReference type="EMBL" id="PZF80884.1"/>
    </source>
</evidence>
<keyword evidence="2" id="KW-0285">Flavoprotein</keyword>
<dbReference type="Gene3D" id="3.30.9.10">
    <property type="entry name" value="D-Amino Acid Oxidase, subunit A, domain 2"/>
    <property type="match status" value="1"/>
</dbReference>
<dbReference type="PANTHER" id="PTHR10961:SF7">
    <property type="entry name" value="FAD DEPENDENT OXIDOREDUCTASE DOMAIN-CONTAINING PROTEIN"/>
    <property type="match status" value="1"/>
</dbReference>
<dbReference type="SUPFAM" id="SSF51905">
    <property type="entry name" value="FAD/NAD(P)-binding domain"/>
    <property type="match status" value="1"/>
</dbReference>
<keyword evidence="7" id="KW-1185">Reference proteome</keyword>
<dbReference type="AlphaFoldDB" id="A0A2W2BKK3"/>
<sequence length="373" mass="39107">MRARCAVVGAGLAGASAAWRLAASGVETALLEARTPAHDGGSSHGSARIFRHAYADPEYVALTVRALAGWRELARAAGTELLRTTGGLDLGPGRDLPAIAVALDGAGLEYELLPASAAAGRWPHLAFAADVLYQPAAGVVDAESAVTAMVSLAQAAGAQVRTSWRLAGVERRGAGWLLTPSGEGEPVECELLVLCAGAWLPELARAAELAPVRAALPDLRVTQQSVVHFPFPDGVDGAGWPVWVHKDELNVYALPGGRDAGHGGFKIAEHDFGRQVTATTRDGVVEPAARQRLVDYVRRFLPGVPPEPYATTTCLYTSTPDDDFIVDRLGDVIVVSACSGHGAKFAPLLGELVTDLVAGLDTPRRFRRLGSPP</sequence>
<feature type="domain" description="FAD dependent oxidoreductase" evidence="5">
    <location>
        <begin position="5"/>
        <end position="356"/>
    </location>
</feature>
<dbReference type="EMBL" id="POTW01000073">
    <property type="protein sequence ID" value="PZF80884.1"/>
    <property type="molecule type" value="Genomic_DNA"/>
</dbReference>
<evidence type="ECO:0000256" key="3">
    <source>
        <dbReference type="ARBA" id="ARBA00022827"/>
    </source>
</evidence>